<evidence type="ECO:0000313" key="2">
    <source>
        <dbReference type="EMBL" id="TLG75382.1"/>
    </source>
</evidence>
<evidence type="ECO:0000256" key="1">
    <source>
        <dbReference type="SAM" id="MobiDB-lite"/>
    </source>
</evidence>
<accession>A0A5R8QEL2</accession>
<dbReference type="RefSeq" id="WP_138190589.1">
    <property type="nucleotide sequence ID" value="NZ_VBWP01000003.1"/>
</dbReference>
<evidence type="ECO:0008006" key="4">
    <source>
        <dbReference type="Google" id="ProtNLM"/>
    </source>
</evidence>
<reference evidence="2 3" key="1">
    <citation type="submission" date="2019-05" db="EMBL/GenBank/DDBJ databases">
        <title>Culicoidintestinum kansasii gen. nov., sp. nov. from the gastrointestinal tract of the biting midge, Culicoides sonorensis.</title>
        <authorList>
            <person name="Neupane S."/>
            <person name="Ghosh A."/>
            <person name="Gunther S."/>
            <person name="Martin K."/>
            <person name="Zurek L."/>
        </authorList>
    </citation>
    <scope>NUCLEOTIDE SEQUENCE [LARGE SCALE GENOMIC DNA]</scope>
    <source>
        <strain evidence="2 3">CS-1</strain>
    </source>
</reference>
<feature type="region of interest" description="Disordered" evidence="1">
    <location>
        <begin position="96"/>
        <end position="139"/>
    </location>
</feature>
<keyword evidence="3" id="KW-1185">Reference proteome</keyword>
<proteinExistence type="predicted"/>
<protein>
    <recommendedName>
        <fullName evidence="4">DUF2680 domain-containing protein</fullName>
    </recommendedName>
</protein>
<dbReference type="OrthoDB" id="1809211at2"/>
<evidence type="ECO:0000313" key="3">
    <source>
        <dbReference type="Proteomes" id="UP000306912"/>
    </source>
</evidence>
<dbReference type="InParanoid" id="A0A5R8QEL2"/>
<gene>
    <name evidence="2" type="ORF">FEZ08_04855</name>
</gene>
<comment type="caution">
    <text evidence="2">The sequence shown here is derived from an EMBL/GenBank/DDBJ whole genome shotgun (WGS) entry which is preliminary data.</text>
</comment>
<name>A0A5R8QEL2_9FIRM</name>
<dbReference type="Proteomes" id="UP000306912">
    <property type="component" value="Unassembled WGS sequence"/>
</dbReference>
<sequence>MKRIVAAVVITIAILGFNGVSVFAASDMSQTMTQVPRGHGQETHYHRNESGKGFGMIAKENGTWDEFVASREQLLAERVAAGIITQEQADEVLARMQECDGSGMHTGQGLGSGQGLGNGQGAGQGQGKGTGQGNGPCKN</sequence>
<dbReference type="EMBL" id="VBWP01000003">
    <property type="protein sequence ID" value="TLG75382.1"/>
    <property type="molecule type" value="Genomic_DNA"/>
</dbReference>
<organism evidence="2 3">
    <name type="scientific">Culicoidibacter larvae</name>
    <dbReference type="NCBI Taxonomy" id="2579976"/>
    <lineage>
        <taxon>Bacteria</taxon>
        <taxon>Bacillati</taxon>
        <taxon>Bacillota</taxon>
        <taxon>Culicoidibacteria</taxon>
        <taxon>Culicoidibacterales</taxon>
        <taxon>Culicoidibacteraceae</taxon>
        <taxon>Culicoidibacter</taxon>
    </lineage>
</organism>
<dbReference type="AlphaFoldDB" id="A0A5R8QEL2"/>
<feature type="compositionally biased region" description="Gly residues" evidence="1">
    <location>
        <begin position="104"/>
        <end position="139"/>
    </location>
</feature>